<protein>
    <recommendedName>
        <fullName evidence="2">cysteine-S-conjugate beta-lyase</fullName>
        <ecNumber evidence="2">4.4.1.13</ecNumber>
    </recommendedName>
</protein>
<name>A0ABQ2G3P0_9DEIO</name>
<comment type="similarity">
    <text evidence="5">Belongs to the class-II pyridoxal-phosphate-dependent aminotransferase family. MalY/PatB cystathionine beta-lyase subfamily.</text>
</comment>
<comment type="caution">
    <text evidence="7">The sequence shown here is derived from an EMBL/GenBank/DDBJ whole genome shotgun (WGS) entry which is preliminary data.</text>
</comment>
<keyword evidence="4" id="KW-0456">Lyase</keyword>
<feature type="domain" description="Aminotransferase class I/classII large" evidence="6">
    <location>
        <begin position="75"/>
        <end position="387"/>
    </location>
</feature>
<comment type="cofactor">
    <cofactor evidence="1">
        <name>pyridoxal 5'-phosphate</name>
        <dbReference type="ChEBI" id="CHEBI:597326"/>
    </cofactor>
</comment>
<evidence type="ECO:0000313" key="8">
    <source>
        <dbReference type="Proteomes" id="UP000639973"/>
    </source>
</evidence>
<evidence type="ECO:0000256" key="2">
    <source>
        <dbReference type="ARBA" id="ARBA00012224"/>
    </source>
</evidence>
<dbReference type="Pfam" id="PF00155">
    <property type="entry name" value="Aminotran_1_2"/>
    <property type="match status" value="1"/>
</dbReference>
<dbReference type="EC" id="4.4.1.13" evidence="2"/>
<evidence type="ECO:0000256" key="4">
    <source>
        <dbReference type="ARBA" id="ARBA00023239"/>
    </source>
</evidence>
<dbReference type="InterPro" id="IPR004839">
    <property type="entry name" value="Aminotransferase_I/II_large"/>
</dbReference>
<gene>
    <name evidence="7" type="ORF">GCM10010840_10020</name>
</gene>
<reference evidence="8" key="1">
    <citation type="journal article" date="2019" name="Int. J. Syst. Evol. Microbiol.">
        <title>The Global Catalogue of Microorganisms (GCM) 10K type strain sequencing project: providing services to taxonomists for standard genome sequencing and annotation.</title>
        <authorList>
            <consortium name="The Broad Institute Genomics Platform"/>
            <consortium name="The Broad Institute Genome Sequencing Center for Infectious Disease"/>
            <person name="Wu L."/>
            <person name="Ma J."/>
        </authorList>
    </citation>
    <scope>NUCLEOTIDE SEQUENCE [LARGE SCALE GENOMIC DNA]</scope>
    <source>
        <strain evidence="8">JCM 15442</strain>
    </source>
</reference>
<dbReference type="Gene3D" id="3.40.640.10">
    <property type="entry name" value="Type I PLP-dependent aspartate aminotransferase-like (Major domain)"/>
    <property type="match status" value="1"/>
</dbReference>
<dbReference type="NCBIfam" id="TIGR04350">
    <property type="entry name" value="C_S_lyase_PatB"/>
    <property type="match status" value="1"/>
</dbReference>
<dbReference type="InterPro" id="IPR027619">
    <property type="entry name" value="C-S_lyase_PatB-like"/>
</dbReference>
<accession>A0ABQ2G3P0</accession>
<evidence type="ECO:0000256" key="3">
    <source>
        <dbReference type="ARBA" id="ARBA00022898"/>
    </source>
</evidence>
<evidence type="ECO:0000259" key="6">
    <source>
        <dbReference type="Pfam" id="PF00155"/>
    </source>
</evidence>
<dbReference type="EMBL" id="BMOL01000003">
    <property type="protein sequence ID" value="GGL73924.1"/>
    <property type="molecule type" value="Genomic_DNA"/>
</dbReference>
<evidence type="ECO:0000256" key="5">
    <source>
        <dbReference type="ARBA" id="ARBA00037974"/>
    </source>
</evidence>
<dbReference type="Gene3D" id="3.90.1150.10">
    <property type="entry name" value="Aspartate Aminotransferase, domain 1"/>
    <property type="match status" value="1"/>
</dbReference>
<evidence type="ECO:0000313" key="7">
    <source>
        <dbReference type="EMBL" id="GGL73924.1"/>
    </source>
</evidence>
<dbReference type="InterPro" id="IPR015424">
    <property type="entry name" value="PyrdxlP-dep_Trfase"/>
</dbReference>
<dbReference type="InterPro" id="IPR051798">
    <property type="entry name" value="Class-II_PLP-Dep_Aminotrans"/>
</dbReference>
<sequence length="395" mass="43539">MTQTENLPAYPTLSPAELRHPDSLKWTLYAEDVIPMWIADMDFPVAPPILAALSERLERSLGYHQLMGDKVLDSLLRAKLDTHGLSGLPEGGLAMLPGVVPGIYASVAALTQPGERVLTMTPVYHPFHLSITGLGREVAAVPLLDGSGGYEIDWDGMEAAAQDARLMLLCHPHNPTGRVWTHDELEKLRDLVVRHDLYVLSDELHADLRFTEGPFESFAAAERVRDRTITVTGPCKAFNTAGLGIGVLIGHDAELVKRVRAAAGGLMGHEGAMSVTMWQAALRDGGPWLADTVAYLRANRDFLTEYLREHLPAVRFHPVESTYLAWLDLRDCPRAGDMQTFLLEEARVAVHDGPTFAPEEFKAPSQGFVRLNFATSREILTEALERLRRALDGAQ</sequence>
<dbReference type="InterPro" id="IPR015421">
    <property type="entry name" value="PyrdxlP-dep_Trfase_major"/>
</dbReference>
<dbReference type="Proteomes" id="UP000639973">
    <property type="component" value="Unassembled WGS sequence"/>
</dbReference>
<keyword evidence="8" id="KW-1185">Reference proteome</keyword>
<dbReference type="GO" id="GO:0008483">
    <property type="term" value="F:transaminase activity"/>
    <property type="evidence" value="ECO:0007669"/>
    <property type="project" value="UniProtKB-KW"/>
</dbReference>
<dbReference type="SUPFAM" id="SSF53383">
    <property type="entry name" value="PLP-dependent transferases"/>
    <property type="match status" value="1"/>
</dbReference>
<keyword evidence="3" id="KW-0663">Pyridoxal phosphate</keyword>
<proteinExistence type="inferred from homology"/>
<dbReference type="RefSeq" id="WP_188969611.1">
    <property type="nucleotide sequence ID" value="NZ_BMOL01000003.1"/>
</dbReference>
<dbReference type="CDD" id="cd00609">
    <property type="entry name" value="AAT_like"/>
    <property type="match status" value="1"/>
</dbReference>
<dbReference type="PANTHER" id="PTHR43525">
    <property type="entry name" value="PROTEIN MALY"/>
    <property type="match status" value="1"/>
</dbReference>
<dbReference type="InterPro" id="IPR015422">
    <property type="entry name" value="PyrdxlP-dep_Trfase_small"/>
</dbReference>
<keyword evidence="7" id="KW-0032">Aminotransferase</keyword>
<evidence type="ECO:0000256" key="1">
    <source>
        <dbReference type="ARBA" id="ARBA00001933"/>
    </source>
</evidence>
<keyword evidence="7" id="KW-0808">Transferase</keyword>
<organism evidence="7 8">
    <name type="scientific">Deinococcus aerolatus</name>
    <dbReference type="NCBI Taxonomy" id="522487"/>
    <lineage>
        <taxon>Bacteria</taxon>
        <taxon>Thermotogati</taxon>
        <taxon>Deinococcota</taxon>
        <taxon>Deinococci</taxon>
        <taxon>Deinococcales</taxon>
        <taxon>Deinococcaceae</taxon>
        <taxon>Deinococcus</taxon>
    </lineage>
</organism>
<dbReference type="PANTHER" id="PTHR43525:SF1">
    <property type="entry name" value="PROTEIN MALY"/>
    <property type="match status" value="1"/>
</dbReference>